<organism evidence="4">
    <name type="scientific">Drosophila grimshawi</name>
    <name type="common">Hawaiian fruit fly</name>
    <name type="synonym">Idiomyia grimshawi</name>
    <dbReference type="NCBI Taxonomy" id="7222"/>
    <lineage>
        <taxon>Eukaryota</taxon>
        <taxon>Metazoa</taxon>
        <taxon>Ecdysozoa</taxon>
        <taxon>Arthropoda</taxon>
        <taxon>Hexapoda</taxon>
        <taxon>Insecta</taxon>
        <taxon>Pterygota</taxon>
        <taxon>Neoptera</taxon>
        <taxon>Endopterygota</taxon>
        <taxon>Diptera</taxon>
        <taxon>Brachycera</taxon>
        <taxon>Muscomorpha</taxon>
        <taxon>Ephydroidea</taxon>
        <taxon>Drosophilidae</taxon>
        <taxon>Drosophila</taxon>
        <taxon>Hawaiian Drosophila</taxon>
    </lineage>
</organism>
<dbReference type="PANTHER" id="PTHR12242">
    <property type="entry name" value="OS02G0130600 PROTEIN-RELATED"/>
    <property type="match status" value="1"/>
</dbReference>
<keyword evidence="2" id="KW-0472">Membrane</keyword>
<feature type="region of interest" description="Disordered" evidence="1">
    <location>
        <begin position="230"/>
        <end position="249"/>
    </location>
</feature>
<dbReference type="AlphaFoldDB" id="B4JZB8"/>
<feature type="transmembrane region" description="Helical" evidence="2">
    <location>
        <begin position="69"/>
        <end position="91"/>
    </location>
</feature>
<evidence type="ECO:0000313" key="4">
    <source>
        <dbReference type="Proteomes" id="UP000001070"/>
    </source>
</evidence>
<proteinExistence type="predicted"/>
<feature type="compositionally biased region" description="Gly residues" evidence="1">
    <location>
        <begin position="235"/>
        <end position="249"/>
    </location>
</feature>
<name>B4JZB8_DROGR</name>
<sequence>MVHVLNTIIMLIDLAIVGHPIKMSHAYFTTGIGLAYAIFTGIYFLAGGTDRKNQTAIYPMMDWTKPGKAIIVTACAIIFTFFVHFCCYLLYRGRVWLFTKLCIRGRHNRDGEMGEGLNDDSGSRMGAGGGGGGGISVGGGVVVGGGGGGGGSIGIGGAATIVGGGGSSQDYAHQQQYPIAHTEQPRPISQQPPSSYQLPPQYSGYLQQPVVAGVNVGVVSADGVYQPIGTDTGRTSGGGAGVGSGSGVDGIGKHKVTGSGSGSGSGSALTRTVAHLDAAQREQFLNPNKIVEYKM</sequence>
<dbReference type="eggNOG" id="ENOG502S4P2">
    <property type="taxonomic scope" value="Eukaryota"/>
</dbReference>
<protein>
    <submittedName>
        <fullName evidence="3">GH25111</fullName>
    </submittedName>
</protein>
<evidence type="ECO:0000313" key="3">
    <source>
        <dbReference type="EMBL" id="EDV94040.1"/>
    </source>
</evidence>
<keyword evidence="4" id="KW-1185">Reference proteome</keyword>
<evidence type="ECO:0000256" key="2">
    <source>
        <dbReference type="SAM" id="Phobius"/>
    </source>
</evidence>
<dbReference type="PhylomeDB" id="B4JZB8"/>
<dbReference type="OrthoDB" id="419711at2759"/>
<dbReference type="InterPro" id="IPR049352">
    <property type="entry name" value="Rost"/>
</dbReference>
<dbReference type="HOGENOM" id="CLU_970681_0_0_1"/>
<keyword evidence="2" id="KW-0812">Transmembrane</keyword>
<dbReference type="Pfam" id="PF21534">
    <property type="entry name" value="Rost"/>
    <property type="match status" value="1"/>
</dbReference>
<evidence type="ECO:0000256" key="1">
    <source>
        <dbReference type="SAM" id="MobiDB-lite"/>
    </source>
</evidence>
<dbReference type="GO" id="GO:0016020">
    <property type="term" value="C:membrane"/>
    <property type="evidence" value="ECO:0007669"/>
    <property type="project" value="TreeGrafter"/>
</dbReference>
<dbReference type="STRING" id="7222.B4JZB8"/>
<keyword evidence="2" id="KW-1133">Transmembrane helix</keyword>
<reference evidence="3 4" key="1">
    <citation type="journal article" date="2007" name="Nature">
        <title>Evolution of genes and genomes on the Drosophila phylogeny.</title>
        <authorList>
            <consortium name="Drosophila 12 Genomes Consortium"/>
            <person name="Clark A.G."/>
            <person name="Eisen M.B."/>
            <person name="Smith D.R."/>
            <person name="Bergman C.M."/>
            <person name="Oliver B."/>
            <person name="Markow T.A."/>
            <person name="Kaufman T.C."/>
            <person name="Kellis M."/>
            <person name="Gelbart W."/>
            <person name="Iyer V.N."/>
            <person name="Pollard D.A."/>
            <person name="Sackton T.B."/>
            <person name="Larracuente A.M."/>
            <person name="Singh N.D."/>
            <person name="Abad J.P."/>
            <person name="Abt D.N."/>
            <person name="Adryan B."/>
            <person name="Aguade M."/>
            <person name="Akashi H."/>
            <person name="Anderson W.W."/>
            <person name="Aquadro C.F."/>
            <person name="Ardell D.H."/>
            <person name="Arguello R."/>
            <person name="Artieri C.G."/>
            <person name="Barbash D.A."/>
            <person name="Barker D."/>
            <person name="Barsanti P."/>
            <person name="Batterham P."/>
            <person name="Batzoglou S."/>
            <person name="Begun D."/>
            <person name="Bhutkar A."/>
            <person name="Blanco E."/>
            <person name="Bosak S.A."/>
            <person name="Bradley R.K."/>
            <person name="Brand A.D."/>
            <person name="Brent M.R."/>
            <person name="Brooks A.N."/>
            <person name="Brown R.H."/>
            <person name="Butlin R.K."/>
            <person name="Caggese C."/>
            <person name="Calvi B.R."/>
            <person name="Bernardo de Carvalho A."/>
            <person name="Caspi A."/>
            <person name="Castrezana S."/>
            <person name="Celniker S.E."/>
            <person name="Chang J.L."/>
            <person name="Chapple C."/>
            <person name="Chatterji S."/>
            <person name="Chinwalla A."/>
            <person name="Civetta A."/>
            <person name="Clifton S.W."/>
            <person name="Comeron J.M."/>
            <person name="Costello J.C."/>
            <person name="Coyne J.A."/>
            <person name="Daub J."/>
            <person name="David R.G."/>
            <person name="Delcher A.L."/>
            <person name="Delehaunty K."/>
            <person name="Do C.B."/>
            <person name="Ebling H."/>
            <person name="Edwards K."/>
            <person name="Eickbush T."/>
            <person name="Evans J.D."/>
            <person name="Filipski A."/>
            <person name="Findeiss S."/>
            <person name="Freyhult E."/>
            <person name="Fulton L."/>
            <person name="Fulton R."/>
            <person name="Garcia A.C."/>
            <person name="Gardiner A."/>
            <person name="Garfield D.A."/>
            <person name="Garvin B.E."/>
            <person name="Gibson G."/>
            <person name="Gilbert D."/>
            <person name="Gnerre S."/>
            <person name="Godfrey J."/>
            <person name="Good R."/>
            <person name="Gotea V."/>
            <person name="Gravely B."/>
            <person name="Greenberg A.J."/>
            <person name="Griffiths-Jones S."/>
            <person name="Gross S."/>
            <person name="Guigo R."/>
            <person name="Gustafson E.A."/>
            <person name="Haerty W."/>
            <person name="Hahn M.W."/>
            <person name="Halligan D.L."/>
            <person name="Halpern A.L."/>
            <person name="Halter G.M."/>
            <person name="Han M.V."/>
            <person name="Heger A."/>
            <person name="Hillier L."/>
            <person name="Hinrichs A.S."/>
            <person name="Holmes I."/>
            <person name="Hoskins R.A."/>
            <person name="Hubisz M.J."/>
            <person name="Hultmark D."/>
            <person name="Huntley M.A."/>
            <person name="Jaffe D.B."/>
            <person name="Jagadeeshan S."/>
            <person name="Jeck W.R."/>
            <person name="Johnson J."/>
            <person name="Jones C.D."/>
            <person name="Jordan W.C."/>
            <person name="Karpen G.H."/>
            <person name="Kataoka E."/>
            <person name="Keightley P.D."/>
            <person name="Kheradpour P."/>
            <person name="Kirkness E.F."/>
            <person name="Koerich L.B."/>
            <person name="Kristiansen K."/>
            <person name="Kudrna D."/>
            <person name="Kulathinal R.J."/>
            <person name="Kumar S."/>
            <person name="Kwok R."/>
            <person name="Lander E."/>
            <person name="Langley C.H."/>
            <person name="Lapoint R."/>
            <person name="Lazzaro B.P."/>
            <person name="Lee S.J."/>
            <person name="Levesque L."/>
            <person name="Li R."/>
            <person name="Lin C.F."/>
            <person name="Lin M.F."/>
            <person name="Lindblad-Toh K."/>
            <person name="Llopart A."/>
            <person name="Long M."/>
            <person name="Low L."/>
            <person name="Lozovsky E."/>
            <person name="Lu J."/>
            <person name="Luo M."/>
            <person name="Machado C.A."/>
            <person name="Makalowski W."/>
            <person name="Marzo M."/>
            <person name="Matsuda M."/>
            <person name="Matzkin L."/>
            <person name="McAllister B."/>
            <person name="McBride C.S."/>
            <person name="McKernan B."/>
            <person name="McKernan K."/>
            <person name="Mendez-Lago M."/>
            <person name="Minx P."/>
            <person name="Mollenhauer M.U."/>
            <person name="Montooth K."/>
            <person name="Mount S.M."/>
            <person name="Mu X."/>
            <person name="Myers E."/>
            <person name="Negre B."/>
            <person name="Newfeld S."/>
            <person name="Nielsen R."/>
            <person name="Noor M.A."/>
            <person name="O'Grady P."/>
            <person name="Pachter L."/>
            <person name="Papaceit M."/>
            <person name="Parisi M.J."/>
            <person name="Parisi M."/>
            <person name="Parts L."/>
            <person name="Pedersen J.S."/>
            <person name="Pesole G."/>
            <person name="Phillippy A.M."/>
            <person name="Ponting C.P."/>
            <person name="Pop M."/>
            <person name="Porcelli D."/>
            <person name="Powell J.R."/>
            <person name="Prohaska S."/>
            <person name="Pruitt K."/>
            <person name="Puig M."/>
            <person name="Quesneville H."/>
            <person name="Ram K.R."/>
            <person name="Rand D."/>
            <person name="Rasmussen M.D."/>
            <person name="Reed L.K."/>
            <person name="Reenan R."/>
            <person name="Reily A."/>
            <person name="Remington K.A."/>
            <person name="Rieger T.T."/>
            <person name="Ritchie M.G."/>
            <person name="Robin C."/>
            <person name="Rogers Y.H."/>
            <person name="Rohde C."/>
            <person name="Rozas J."/>
            <person name="Rubenfield M.J."/>
            <person name="Ruiz A."/>
            <person name="Russo S."/>
            <person name="Salzberg S.L."/>
            <person name="Sanchez-Gracia A."/>
            <person name="Saranga D.J."/>
            <person name="Sato H."/>
            <person name="Schaeffer S.W."/>
            <person name="Schatz M.C."/>
            <person name="Schlenke T."/>
            <person name="Schwartz R."/>
            <person name="Segarra C."/>
            <person name="Singh R.S."/>
            <person name="Sirot L."/>
            <person name="Sirota M."/>
            <person name="Sisneros N.B."/>
            <person name="Smith C.D."/>
            <person name="Smith T.F."/>
            <person name="Spieth J."/>
            <person name="Stage D.E."/>
            <person name="Stark A."/>
            <person name="Stephan W."/>
            <person name="Strausberg R.L."/>
            <person name="Strempel S."/>
            <person name="Sturgill D."/>
            <person name="Sutton G."/>
            <person name="Sutton G.G."/>
            <person name="Tao W."/>
            <person name="Teichmann S."/>
            <person name="Tobari Y.N."/>
            <person name="Tomimura Y."/>
            <person name="Tsolas J.M."/>
            <person name="Valente V.L."/>
            <person name="Venter E."/>
            <person name="Venter J.C."/>
            <person name="Vicario S."/>
            <person name="Vieira F.G."/>
            <person name="Vilella A.J."/>
            <person name="Villasante A."/>
            <person name="Walenz B."/>
            <person name="Wang J."/>
            <person name="Wasserman M."/>
            <person name="Watts T."/>
            <person name="Wilson D."/>
            <person name="Wilson R.K."/>
            <person name="Wing R.A."/>
            <person name="Wolfner M.F."/>
            <person name="Wong A."/>
            <person name="Wong G.K."/>
            <person name="Wu C.I."/>
            <person name="Wu G."/>
            <person name="Yamamoto D."/>
            <person name="Yang H.P."/>
            <person name="Yang S.P."/>
            <person name="Yorke J.A."/>
            <person name="Yoshida K."/>
            <person name="Zdobnov E."/>
            <person name="Zhang P."/>
            <person name="Zhang Y."/>
            <person name="Zimin A.V."/>
            <person name="Baldwin J."/>
            <person name="Abdouelleil A."/>
            <person name="Abdulkadir J."/>
            <person name="Abebe A."/>
            <person name="Abera B."/>
            <person name="Abreu J."/>
            <person name="Acer S.C."/>
            <person name="Aftuck L."/>
            <person name="Alexander A."/>
            <person name="An P."/>
            <person name="Anderson E."/>
            <person name="Anderson S."/>
            <person name="Arachi H."/>
            <person name="Azer M."/>
            <person name="Bachantsang P."/>
            <person name="Barry A."/>
            <person name="Bayul T."/>
            <person name="Berlin A."/>
            <person name="Bessette D."/>
            <person name="Bloom T."/>
            <person name="Blye J."/>
            <person name="Boguslavskiy L."/>
            <person name="Bonnet C."/>
            <person name="Boukhgalter B."/>
            <person name="Bourzgui I."/>
            <person name="Brown A."/>
            <person name="Cahill P."/>
            <person name="Channer S."/>
            <person name="Cheshatsang Y."/>
            <person name="Chuda L."/>
            <person name="Citroen M."/>
            <person name="Collymore A."/>
            <person name="Cooke P."/>
            <person name="Costello M."/>
            <person name="D'Aco K."/>
            <person name="Daza R."/>
            <person name="De Haan G."/>
            <person name="DeGray S."/>
            <person name="DeMaso C."/>
            <person name="Dhargay N."/>
            <person name="Dooley K."/>
            <person name="Dooley E."/>
            <person name="Doricent M."/>
            <person name="Dorje P."/>
            <person name="Dorjee K."/>
            <person name="Dupes A."/>
            <person name="Elong R."/>
            <person name="Falk J."/>
            <person name="Farina A."/>
            <person name="Faro S."/>
            <person name="Ferguson D."/>
            <person name="Fisher S."/>
            <person name="Foley C.D."/>
            <person name="Franke A."/>
            <person name="Friedrich D."/>
            <person name="Gadbois L."/>
            <person name="Gearin G."/>
            <person name="Gearin C.R."/>
            <person name="Giannoukos G."/>
            <person name="Goode T."/>
            <person name="Graham J."/>
            <person name="Grandbois E."/>
            <person name="Grewal S."/>
            <person name="Gyaltsen K."/>
            <person name="Hafez N."/>
            <person name="Hagos B."/>
            <person name="Hall J."/>
            <person name="Henson C."/>
            <person name="Hollinger A."/>
            <person name="Honan T."/>
            <person name="Huard M.D."/>
            <person name="Hughes L."/>
            <person name="Hurhula B."/>
            <person name="Husby M.E."/>
            <person name="Kamat A."/>
            <person name="Kanga B."/>
            <person name="Kashin S."/>
            <person name="Khazanovich D."/>
            <person name="Kisner P."/>
            <person name="Lance K."/>
            <person name="Lara M."/>
            <person name="Lee W."/>
            <person name="Lennon N."/>
            <person name="Letendre F."/>
            <person name="LeVine R."/>
            <person name="Lipovsky A."/>
            <person name="Liu X."/>
            <person name="Liu J."/>
            <person name="Liu S."/>
            <person name="Lokyitsang T."/>
            <person name="Lokyitsang Y."/>
            <person name="Lubonja R."/>
            <person name="Lui A."/>
            <person name="MacDonald P."/>
            <person name="Magnisalis V."/>
            <person name="Maru K."/>
            <person name="Matthews C."/>
            <person name="McCusker W."/>
            <person name="McDonough S."/>
            <person name="Mehta T."/>
            <person name="Meldrim J."/>
            <person name="Meneus L."/>
            <person name="Mihai O."/>
            <person name="Mihalev A."/>
            <person name="Mihova T."/>
            <person name="Mittelman R."/>
            <person name="Mlenga V."/>
            <person name="Montmayeur A."/>
            <person name="Mulrain L."/>
            <person name="Navidi A."/>
            <person name="Naylor J."/>
            <person name="Negash T."/>
            <person name="Nguyen T."/>
            <person name="Nguyen N."/>
            <person name="Nicol R."/>
            <person name="Norbu C."/>
            <person name="Norbu N."/>
            <person name="Novod N."/>
            <person name="O'Neill B."/>
            <person name="Osman S."/>
            <person name="Markiewicz E."/>
            <person name="Oyono O.L."/>
            <person name="Patti C."/>
            <person name="Phunkhang P."/>
            <person name="Pierre F."/>
            <person name="Priest M."/>
            <person name="Raghuraman S."/>
            <person name="Rege F."/>
            <person name="Reyes R."/>
            <person name="Rise C."/>
            <person name="Rogov P."/>
            <person name="Ross K."/>
            <person name="Ryan E."/>
            <person name="Settipalli S."/>
            <person name="Shea T."/>
            <person name="Sherpa N."/>
            <person name="Shi L."/>
            <person name="Shih D."/>
            <person name="Sparrow T."/>
            <person name="Spaulding J."/>
            <person name="Stalker J."/>
            <person name="Stange-Thomann N."/>
            <person name="Stavropoulos S."/>
            <person name="Stone C."/>
            <person name="Strader C."/>
            <person name="Tesfaye S."/>
            <person name="Thomson T."/>
            <person name="Thoulutsang Y."/>
            <person name="Thoulutsang D."/>
            <person name="Topham K."/>
            <person name="Topping I."/>
            <person name="Tsamla T."/>
            <person name="Vassiliev H."/>
            <person name="Vo A."/>
            <person name="Wangchuk T."/>
            <person name="Wangdi T."/>
            <person name="Weiand M."/>
            <person name="Wilkinson J."/>
            <person name="Wilson A."/>
            <person name="Yadav S."/>
            <person name="Young G."/>
            <person name="Yu Q."/>
            <person name="Zembek L."/>
            <person name="Zhong D."/>
            <person name="Zimmer A."/>
            <person name="Zwirko Z."/>
            <person name="Jaffe D.B."/>
            <person name="Alvarez P."/>
            <person name="Brockman W."/>
            <person name="Butler J."/>
            <person name="Chin C."/>
            <person name="Gnerre S."/>
            <person name="Grabherr M."/>
            <person name="Kleber M."/>
            <person name="Mauceli E."/>
            <person name="MacCallum I."/>
        </authorList>
    </citation>
    <scope>NUCLEOTIDE SEQUENCE [LARGE SCALE GENOMIC DNA]</scope>
    <source>
        <strain evidence="4">Tucson 15287-2541.00</strain>
    </source>
</reference>
<dbReference type="OMA" id="SADYSHQ"/>
<feature type="transmembrane region" description="Helical" evidence="2">
    <location>
        <begin position="26"/>
        <end position="46"/>
    </location>
</feature>
<dbReference type="PANTHER" id="PTHR12242:SF49">
    <property type="entry name" value="HEADBUTT, ISOFORM E"/>
    <property type="match status" value="1"/>
</dbReference>
<gene>
    <name evidence="3" type="primary">Dgri\GH25111</name>
    <name evidence="3" type="ORF">Dgri_GH25111</name>
</gene>
<accession>B4JZB8</accession>
<dbReference type="EMBL" id="CH916379">
    <property type="protein sequence ID" value="EDV94040.1"/>
    <property type="molecule type" value="Genomic_DNA"/>
</dbReference>
<dbReference type="Proteomes" id="UP000001070">
    <property type="component" value="Unassembled WGS sequence"/>
</dbReference>